<dbReference type="STRING" id="1367849.GCA_000518585_04769"/>
<dbReference type="PANTHER" id="PTHR43217:SF2">
    <property type="entry name" value="SUCCINATE-SEMIALDEHYDE DEHYDROGENASE [NADP(+)]"/>
    <property type="match status" value="1"/>
</dbReference>
<dbReference type="RefSeq" id="WP_051441450.1">
    <property type="nucleotide sequence ID" value="NZ_CP039694.1"/>
</dbReference>
<accession>A0A4D7E4L4</accession>
<dbReference type="Gene3D" id="3.40.309.10">
    <property type="entry name" value="Aldehyde Dehydrogenase, Chain A, domain 2"/>
    <property type="match status" value="1"/>
</dbReference>
<evidence type="ECO:0000256" key="1">
    <source>
        <dbReference type="ARBA" id="ARBA00009986"/>
    </source>
</evidence>
<dbReference type="EMBL" id="CP039694">
    <property type="protein sequence ID" value="QCJ01047.1"/>
    <property type="molecule type" value="Genomic_DNA"/>
</dbReference>
<evidence type="ECO:0000313" key="7">
    <source>
        <dbReference type="Proteomes" id="UP000826513"/>
    </source>
</evidence>
<geneLocation type="plasmid" evidence="4">
    <name>pTiCFBP5473</name>
</geneLocation>
<reference evidence="4 6" key="1">
    <citation type="submission" date="2019-04" db="EMBL/GenBank/DDBJ databases">
        <title>Complete genome sequence of Agrobacterium larrymoorei CFBP5473.</title>
        <authorList>
            <person name="Haryono M."/>
            <person name="Chou L."/>
            <person name="Lin Y.-C."/>
            <person name="Lai E.-M."/>
            <person name="Kuo C.-H."/>
        </authorList>
    </citation>
    <scope>NUCLEOTIDE SEQUENCE [LARGE SCALE GENOMIC DNA]</scope>
    <source>
        <strain evidence="4 6">CFBP5473</strain>
        <plasmid evidence="6">pticfbp5473</plasmid>
        <plasmid evidence="4">pTiCFBP5473</plasmid>
    </source>
</reference>
<reference evidence="5 7" key="2">
    <citation type="submission" date="2021-03" db="EMBL/GenBank/DDBJ databases">
        <title>Rapid diversification of plasmids in a genus of pathogenic and nitrogen fixing bacteria.</title>
        <authorList>
            <person name="Weisberg A.J."/>
            <person name="Miller M."/>
            <person name="Ream W."/>
            <person name="Grunwald N.J."/>
            <person name="Chang J.H."/>
        </authorList>
    </citation>
    <scope>NUCLEOTIDE SEQUENCE [LARGE SCALE GENOMIC DNA]</scope>
    <source>
        <strain evidence="5 7">AF3.44</strain>
        <plasmid evidence="5 7">pTiAF3.44</plasmid>
    </source>
</reference>
<dbReference type="SUPFAM" id="SSF53720">
    <property type="entry name" value="ALDH-like"/>
    <property type="match status" value="1"/>
</dbReference>
<dbReference type="InterPro" id="IPR015590">
    <property type="entry name" value="Aldehyde_DH_dom"/>
</dbReference>
<evidence type="ECO:0000259" key="3">
    <source>
        <dbReference type="Pfam" id="PF00171"/>
    </source>
</evidence>
<dbReference type="InterPro" id="IPR047110">
    <property type="entry name" value="GABD/Sad-like"/>
</dbReference>
<protein>
    <submittedName>
        <fullName evidence="4">Aldehyde dehydrogenase family protein</fullName>
    </submittedName>
</protein>
<dbReference type="InterPro" id="IPR016161">
    <property type="entry name" value="Ald_DH/histidinol_DH"/>
</dbReference>
<dbReference type="InterPro" id="IPR016162">
    <property type="entry name" value="Ald_DH_N"/>
</dbReference>
<keyword evidence="7" id="KW-1185">Reference proteome</keyword>
<feature type="domain" description="Aldehyde dehydrogenase" evidence="3">
    <location>
        <begin position="16"/>
        <end position="465"/>
    </location>
</feature>
<keyword evidence="2" id="KW-0560">Oxidoreductase</keyword>
<dbReference type="Proteomes" id="UP000826513">
    <property type="component" value="Plasmid pTiAF3.44"/>
</dbReference>
<dbReference type="FunFam" id="3.40.309.10:FF:000009">
    <property type="entry name" value="Aldehyde dehydrogenase A"/>
    <property type="match status" value="1"/>
</dbReference>
<dbReference type="Gene3D" id="3.40.605.10">
    <property type="entry name" value="Aldehyde Dehydrogenase, Chain A, domain 1"/>
    <property type="match status" value="1"/>
</dbReference>
<dbReference type="InterPro" id="IPR016163">
    <property type="entry name" value="Ald_DH_C"/>
</dbReference>
<gene>
    <name evidence="4" type="ORF">CFBP5473_24150</name>
    <name evidence="5" type="ORF">J5285_22805</name>
</gene>
<keyword evidence="4" id="KW-0614">Plasmid</keyword>
<dbReference type="GO" id="GO:0004777">
    <property type="term" value="F:succinate-semialdehyde dehydrogenase (NAD+) activity"/>
    <property type="evidence" value="ECO:0007669"/>
    <property type="project" value="TreeGrafter"/>
</dbReference>
<geneLocation type="plasmid" evidence="6">
    <name>pticfbp5473</name>
</geneLocation>
<dbReference type="Pfam" id="PF00171">
    <property type="entry name" value="Aldedh"/>
    <property type="match status" value="1"/>
</dbReference>
<evidence type="ECO:0000313" key="4">
    <source>
        <dbReference type="EMBL" id="QCJ01047.1"/>
    </source>
</evidence>
<comment type="similarity">
    <text evidence="1">Belongs to the aldehyde dehydrogenase family.</text>
</comment>
<proteinExistence type="inferred from homology"/>
<evidence type="ECO:0000313" key="6">
    <source>
        <dbReference type="Proteomes" id="UP000298545"/>
    </source>
</evidence>
<evidence type="ECO:0000256" key="2">
    <source>
        <dbReference type="ARBA" id="ARBA00023002"/>
    </source>
</evidence>
<dbReference type="KEGG" id="alf:CFBP5473_24150"/>
<evidence type="ECO:0000313" key="5">
    <source>
        <dbReference type="EMBL" id="QYA10384.1"/>
    </source>
</evidence>
<dbReference type="PANTHER" id="PTHR43217">
    <property type="entry name" value="SUCCINATE SEMIALDEHYDE DEHYDROGENASE [NAD(P)+] SAD"/>
    <property type="match status" value="1"/>
</dbReference>
<organism evidence="4 6">
    <name type="scientific">Agrobacterium larrymoorei</name>
    <dbReference type="NCBI Taxonomy" id="160699"/>
    <lineage>
        <taxon>Bacteria</taxon>
        <taxon>Pseudomonadati</taxon>
        <taxon>Pseudomonadota</taxon>
        <taxon>Alphaproteobacteria</taxon>
        <taxon>Hyphomicrobiales</taxon>
        <taxon>Rhizobiaceae</taxon>
        <taxon>Rhizobium/Agrobacterium group</taxon>
        <taxon>Agrobacterium</taxon>
    </lineage>
</organism>
<sequence length="469" mass="49856">MAQPAALKSVTPTSLTYCTFNPATEELVKGYPTLTDNEAEALLARAHDAYLTWRSVPVPERVRLFLKLAELLEANNERLAHQVSLEMGKTLPQAKFEVALPVDMLRYYVRHAESLLGDTEIEVAGFSRVYTRRESIGVTLGISPWNGPIYQAGRVAAPNLLLGNAVILKPAEITIGSTLILEELIVEAGFPKGVFQTGALSHEQISRLIADPRIRAVTLTGSDRAGSVIGEQAGRHIKPVVLELGGSDPFIVLDSADVDAAAGTAAVCRLALGGQVCVSPKRVIVTEKIAHAFITRYSEAFANQKVGDPFDPATTLGPVSSPAAVETLQQQYQDAVDKGATVLVEGGKVEGTGAYFKPAVLTGITRDMRLYHEEAFGPIGIIHRVADADAAIALANDSKYGLGGTVYAQDLTEAKRVAEALDTGMVGINQYLGAPVEIPFGGTKASGVDRELGSSGMDAFANIKTYSLA</sequence>
<name>A0A4D7E4L4_9HYPH</name>
<dbReference type="Proteomes" id="UP000298545">
    <property type="component" value="Plasmid pTiCFBP5473"/>
</dbReference>
<dbReference type="OrthoDB" id="9812625at2"/>
<dbReference type="EMBL" id="CP072169">
    <property type="protein sequence ID" value="QYA10384.1"/>
    <property type="molecule type" value="Genomic_DNA"/>
</dbReference>
<geneLocation type="plasmid" evidence="5 7">
    <name>pTiAF3.44</name>
</geneLocation>
<dbReference type="AlphaFoldDB" id="A0A4D7E4L4"/>